<feature type="transmembrane region" description="Helical" evidence="6">
    <location>
        <begin position="91"/>
        <end position="111"/>
    </location>
</feature>
<name>A0A382U4U6_9ZZZZ</name>
<evidence type="ECO:0000256" key="2">
    <source>
        <dbReference type="ARBA" id="ARBA00022475"/>
    </source>
</evidence>
<gene>
    <name evidence="8" type="ORF">METZ01_LOCUS381856</name>
</gene>
<evidence type="ECO:0000256" key="3">
    <source>
        <dbReference type="ARBA" id="ARBA00022692"/>
    </source>
</evidence>
<dbReference type="PANTHER" id="PTHR30287">
    <property type="entry name" value="MEMBRANE COMPONENT OF PREDICTED ABC SUPERFAMILY METABOLITE UPTAKE TRANSPORTER"/>
    <property type="match status" value="1"/>
</dbReference>
<reference evidence="8" key="1">
    <citation type="submission" date="2018-05" db="EMBL/GenBank/DDBJ databases">
        <authorList>
            <person name="Lanie J.A."/>
            <person name="Ng W.-L."/>
            <person name="Kazmierczak K.M."/>
            <person name="Andrzejewski T.M."/>
            <person name="Davidsen T.M."/>
            <person name="Wayne K.J."/>
            <person name="Tettelin H."/>
            <person name="Glass J.I."/>
            <person name="Rusch D."/>
            <person name="Podicherti R."/>
            <person name="Tsui H.-C.T."/>
            <person name="Winkler M.E."/>
        </authorList>
    </citation>
    <scope>NUCLEOTIDE SEQUENCE</scope>
</reference>
<proteinExistence type="predicted"/>
<evidence type="ECO:0000256" key="5">
    <source>
        <dbReference type="ARBA" id="ARBA00023136"/>
    </source>
</evidence>
<comment type="subcellular location">
    <subcellularLocation>
        <location evidence="1">Cell membrane</location>
        <topology evidence="1">Multi-pass membrane protein</topology>
    </subcellularLocation>
</comment>
<feature type="transmembrane region" description="Helical" evidence="6">
    <location>
        <begin position="6"/>
        <end position="27"/>
    </location>
</feature>
<dbReference type="InterPro" id="IPR003838">
    <property type="entry name" value="ABC3_permease_C"/>
</dbReference>
<evidence type="ECO:0000313" key="8">
    <source>
        <dbReference type="EMBL" id="SVD29002.1"/>
    </source>
</evidence>
<keyword evidence="3 6" id="KW-0812">Transmembrane</keyword>
<evidence type="ECO:0000256" key="1">
    <source>
        <dbReference type="ARBA" id="ARBA00004651"/>
    </source>
</evidence>
<dbReference type="PANTHER" id="PTHR30287:SF1">
    <property type="entry name" value="INNER MEMBRANE PROTEIN"/>
    <property type="match status" value="1"/>
</dbReference>
<evidence type="ECO:0000256" key="4">
    <source>
        <dbReference type="ARBA" id="ARBA00022989"/>
    </source>
</evidence>
<feature type="domain" description="ABC3 transporter permease C-terminal" evidence="7">
    <location>
        <begin position="7"/>
        <end position="119"/>
    </location>
</feature>
<keyword evidence="5 6" id="KW-0472">Membrane</keyword>
<dbReference type="InterPro" id="IPR038766">
    <property type="entry name" value="Membrane_comp_ABC_pdt"/>
</dbReference>
<keyword evidence="4 6" id="KW-1133">Transmembrane helix</keyword>
<dbReference type="EMBL" id="UINC01141330">
    <property type="protein sequence ID" value="SVD29002.1"/>
    <property type="molecule type" value="Genomic_DNA"/>
</dbReference>
<dbReference type="AlphaFoldDB" id="A0A382U4U6"/>
<feature type="non-terminal residue" evidence="8">
    <location>
        <position position="1"/>
    </location>
</feature>
<dbReference type="Pfam" id="PF02687">
    <property type="entry name" value="FtsX"/>
    <property type="match status" value="1"/>
</dbReference>
<evidence type="ECO:0000259" key="7">
    <source>
        <dbReference type="Pfam" id="PF02687"/>
    </source>
</evidence>
<sequence length="129" mass="13790">VSLVIRFMAFFSVAVGLIVLIGVITGSRYQRIQESVLLKTLGASRHQVVKIMVLEYMFLGSFAAATGLVLSMGGVWGLSNFLFEIDFVPDYLPVALAFVLVSGLTMAVGALSSRGIHSSPPLEVLRSVG</sequence>
<dbReference type="GO" id="GO:0005886">
    <property type="term" value="C:plasma membrane"/>
    <property type="evidence" value="ECO:0007669"/>
    <property type="project" value="UniProtKB-SubCell"/>
</dbReference>
<accession>A0A382U4U6</accession>
<feature type="transmembrane region" description="Helical" evidence="6">
    <location>
        <begin position="48"/>
        <end position="71"/>
    </location>
</feature>
<organism evidence="8">
    <name type="scientific">marine metagenome</name>
    <dbReference type="NCBI Taxonomy" id="408172"/>
    <lineage>
        <taxon>unclassified sequences</taxon>
        <taxon>metagenomes</taxon>
        <taxon>ecological metagenomes</taxon>
    </lineage>
</organism>
<evidence type="ECO:0000256" key="6">
    <source>
        <dbReference type="SAM" id="Phobius"/>
    </source>
</evidence>
<protein>
    <recommendedName>
        <fullName evidence="7">ABC3 transporter permease C-terminal domain-containing protein</fullName>
    </recommendedName>
</protein>
<keyword evidence="2" id="KW-1003">Cell membrane</keyword>